<keyword evidence="6" id="KW-1185">Reference proteome</keyword>
<dbReference type="Proteomes" id="UP000002028">
    <property type="component" value="Chromosome"/>
</dbReference>
<dbReference type="STRING" id="504472.Slin_0354"/>
<dbReference type="AlphaFoldDB" id="D2QE63"/>
<sequence>MRNKLVTLLFMLVGLSSSLSAQRVVIRQAETCPQSRYAAAQLTKALLTRHYTTGNTADKADVVIHLAPNRQQLGSEAYSISRQGKQLTITGGDARGLIYGSLSVAEDLLNGVSVSAINARTETPHLPLRAIKFDLPWDTYRHSDALDLHYETCRDTLYWKAFLDMMVANRFNTLSLWNLHPYTYMIRPANFPAATPFNDQELAQWQFLFHAIFRMAKERAIDTYLVPFNIFTSPEFSKAYNVNPKLNNLAHFHFIDGDTSAIVKRYTRECVTQVLQEYPDLTGFGLTLGEAMGGMSPQQREDWMKATIIDGMRQAGRKTKLIHRIPFSSTTGSLGVTSIETEKLTRKSIESEGNLDFIEGPIWADLKYNWSHAHSTPTLVKVHGGKLYDTYFKPDPTAYKITWTVRNEDFFCLRWGVPDFVRAHIAANNQSYVGGYFLGSETYIPAKDYFTKPGGPVDWKYAFERQWLFYKLWGRLLYNPATPDAIFKAEFVRRYGAPASPLLEAYALASSTPLRLASAFDFTWDFSLYSEGMMGFDTQKNVAYITVNQQITQPTLDPNYVSVSEYVKTVANGGSFGPEKITPPILARMLETDCRKALQLVRSINVKTNRSLLYEVSDVQVWANLGLHLAEKLQAAVALQTYRSTGLEAQKQAAIQHLKSALRYWDTVIAITRPLYNDMPLVHLTEQKGHTWEENNKLRFHWEKLRPDVVKDIELTEKAQPAMVK</sequence>
<reference evidence="5 6" key="1">
    <citation type="journal article" date="2010" name="Stand. Genomic Sci.">
        <title>Complete genome sequence of Spirosoma linguale type strain (1).</title>
        <authorList>
            <person name="Lail K."/>
            <person name="Sikorski J."/>
            <person name="Saunders E."/>
            <person name="Lapidus A."/>
            <person name="Glavina Del Rio T."/>
            <person name="Copeland A."/>
            <person name="Tice H."/>
            <person name="Cheng J.-F."/>
            <person name="Lucas S."/>
            <person name="Nolan M."/>
            <person name="Bruce D."/>
            <person name="Goodwin L."/>
            <person name="Pitluck S."/>
            <person name="Ivanova N."/>
            <person name="Mavromatis K."/>
            <person name="Ovchinnikova G."/>
            <person name="Pati A."/>
            <person name="Chen A."/>
            <person name="Palaniappan K."/>
            <person name="Land M."/>
            <person name="Hauser L."/>
            <person name="Chang Y.-J."/>
            <person name="Jeffries C.D."/>
            <person name="Chain P."/>
            <person name="Brettin T."/>
            <person name="Detter J.C."/>
            <person name="Schuetze A."/>
            <person name="Rohde M."/>
            <person name="Tindall B.J."/>
            <person name="Goeker M."/>
            <person name="Bristow J."/>
            <person name="Eisen J.A."/>
            <person name="Markowitz V."/>
            <person name="Hugenholtz P."/>
            <person name="Kyrpides N.C."/>
            <person name="Klenk H.-P."/>
            <person name="Chen F."/>
        </authorList>
    </citation>
    <scope>NUCLEOTIDE SEQUENCE [LARGE SCALE GENOMIC DNA]</scope>
    <source>
        <strain evidence="6">ATCC 33905 / DSM 74 / LMG 10896 / Claus 1</strain>
    </source>
</reference>
<keyword evidence="3" id="KW-0732">Signal</keyword>
<dbReference type="GO" id="GO:0005975">
    <property type="term" value="P:carbohydrate metabolic process"/>
    <property type="evidence" value="ECO:0007669"/>
    <property type="project" value="UniProtKB-ARBA"/>
</dbReference>
<feature type="domain" description="Beta-hexosaminidase bacterial type N-terminal" evidence="4">
    <location>
        <begin position="23"/>
        <end position="104"/>
    </location>
</feature>
<evidence type="ECO:0000256" key="1">
    <source>
        <dbReference type="ARBA" id="ARBA00022801"/>
    </source>
</evidence>
<dbReference type="GO" id="GO:0016798">
    <property type="term" value="F:hydrolase activity, acting on glycosyl bonds"/>
    <property type="evidence" value="ECO:0007669"/>
    <property type="project" value="UniProtKB-KW"/>
</dbReference>
<organism evidence="5 6">
    <name type="scientific">Spirosoma linguale (strain ATCC 33905 / DSM 74 / LMG 10896 / Claus 1)</name>
    <dbReference type="NCBI Taxonomy" id="504472"/>
    <lineage>
        <taxon>Bacteria</taxon>
        <taxon>Pseudomonadati</taxon>
        <taxon>Bacteroidota</taxon>
        <taxon>Cytophagia</taxon>
        <taxon>Cytophagales</taxon>
        <taxon>Cytophagaceae</taxon>
        <taxon>Spirosoma</taxon>
    </lineage>
</organism>
<evidence type="ECO:0000256" key="3">
    <source>
        <dbReference type="SAM" id="SignalP"/>
    </source>
</evidence>
<feature type="signal peptide" evidence="3">
    <location>
        <begin position="1"/>
        <end position="21"/>
    </location>
</feature>
<feature type="chain" id="PRO_5003033746" description="Beta-hexosaminidase bacterial type N-terminal domain-containing protein" evidence="3">
    <location>
        <begin position="22"/>
        <end position="725"/>
    </location>
</feature>
<gene>
    <name evidence="5" type="ordered locus">Slin_0354</name>
</gene>
<dbReference type="InterPro" id="IPR029018">
    <property type="entry name" value="Hex-like_dom2"/>
</dbReference>
<dbReference type="eggNOG" id="COG3525">
    <property type="taxonomic scope" value="Bacteria"/>
</dbReference>
<dbReference type="InterPro" id="IPR015882">
    <property type="entry name" value="HEX_bac_N"/>
</dbReference>
<dbReference type="EMBL" id="CP001769">
    <property type="protein sequence ID" value="ADB36418.1"/>
    <property type="molecule type" value="Genomic_DNA"/>
</dbReference>
<keyword evidence="1" id="KW-0378">Hydrolase</keyword>
<name>D2QE63_SPILD</name>
<dbReference type="RefSeq" id="WP_012924970.1">
    <property type="nucleotide sequence ID" value="NC_013730.1"/>
</dbReference>
<dbReference type="HOGENOM" id="CLU_387689_0_0_10"/>
<proteinExistence type="predicted"/>
<evidence type="ECO:0000259" key="4">
    <source>
        <dbReference type="Pfam" id="PF02838"/>
    </source>
</evidence>
<dbReference type="Pfam" id="PF02838">
    <property type="entry name" value="Glyco_hydro_20b"/>
    <property type="match status" value="1"/>
</dbReference>
<evidence type="ECO:0000313" key="6">
    <source>
        <dbReference type="Proteomes" id="UP000002028"/>
    </source>
</evidence>
<protein>
    <recommendedName>
        <fullName evidence="4">Beta-hexosaminidase bacterial type N-terminal domain-containing protein</fullName>
    </recommendedName>
</protein>
<dbReference type="KEGG" id="sli:Slin_0354"/>
<evidence type="ECO:0000313" key="5">
    <source>
        <dbReference type="EMBL" id="ADB36418.1"/>
    </source>
</evidence>
<accession>D2QE63</accession>
<evidence type="ECO:0000256" key="2">
    <source>
        <dbReference type="ARBA" id="ARBA00023295"/>
    </source>
</evidence>
<keyword evidence="2" id="KW-0326">Glycosidase</keyword>
<dbReference type="SUPFAM" id="SSF55545">
    <property type="entry name" value="beta-N-acetylhexosaminidase-like domain"/>
    <property type="match status" value="1"/>
</dbReference>
<dbReference type="Gene3D" id="3.30.379.10">
    <property type="entry name" value="Chitobiase/beta-hexosaminidase domain 2-like"/>
    <property type="match status" value="1"/>
</dbReference>